<dbReference type="Pfam" id="PF01663">
    <property type="entry name" value="Phosphodiest"/>
    <property type="match status" value="1"/>
</dbReference>
<evidence type="ECO:0000259" key="5">
    <source>
        <dbReference type="SMART" id="SM00892"/>
    </source>
</evidence>
<dbReference type="SUPFAM" id="SSF54060">
    <property type="entry name" value="His-Me finger endonucleases"/>
    <property type="match status" value="1"/>
</dbReference>
<feature type="transmembrane region" description="Helical" evidence="3">
    <location>
        <begin position="25"/>
        <end position="43"/>
    </location>
</feature>
<keyword evidence="3" id="KW-1133">Transmembrane helix</keyword>
<evidence type="ECO:0000313" key="7">
    <source>
        <dbReference type="RefSeq" id="XP_006823611.1"/>
    </source>
</evidence>
<dbReference type="GeneID" id="102800943"/>
<name>A0ABM0MUC0_SACKO</name>
<evidence type="ECO:0000313" key="6">
    <source>
        <dbReference type="Proteomes" id="UP000694865"/>
    </source>
</evidence>
<dbReference type="InterPro" id="IPR044925">
    <property type="entry name" value="His-Me_finger_sf"/>
</dbReference>
<evidence type="ECO:0000256" key="3">
    <source>
        <dbReference type="SAM" id="Phobius"/>
    </source>
</evidence>
<feature type="domain" description="ENPP1-3/EXOG-like endonuclease/phosphodiesterase" evidence="4">
    <location>
        <begin position="451"/>
        <end position="647"/>
    </location>
</feature>
<evidence type="ECO:0000256" key="1">
    <source>
        <dbReference type="ARBA" id="ARBA00022801"/>
    </source>
</evidence>
<dbReference type="InterPro" id="IPR044929">
    <property type="entry name" value="DNA/RNA_non-sp_Endonuclease_sf"/>
</dbReference>
<dbReference type="Gene3D" id="3.40.570.10">
    <property type="entry name" value="Extracellular Endonuclease, subunit A"/>
    <property type="match status" value="2"/>
</dbReference>
<dbReference type="Gene3D" id="3.40.720.10">
    <property type="entry name" value="Alkaline Phosphatase, subunit A"/>
    <property type="match status" value="2"/>
</dbReference>
<dbReference type="PANTHER" id="PTHR10151">
    <property type="entry name" value="ECTONUCLEOTIDE PYROPHOSPHATASE/PHOSPHODIESTERASE"/>
    <property type="match status" value="1"/>
</dbReference>
<dbReference type="InterPro" id="IPR002591">
    <property type="entry name" value="Phosphodiest/P_Trfase"/>
</dbReference>
<dbReference type="SMART" id="SM00477">
    <property type="entry name" value="NUC"/>
    <property type="match status" value="1"/>
</dbReference>
<gene>
    <name evidence="7" type="primary">LOC102800943</name>
</gene>
<protein>
    <submittedName>
        <fullName evidence="7">Ectonucleotide pyrophosphatase/phosphodiesterase family member 3-like</fullName>
    </submittedName>
</protein>
<feature type="domain" description="DNA/RNA non-specific endonuclease/pyrophosphatase/phosphodiesterase" evidence="5">
    <location>
        <begin position="450"/>
        <end position="647"/>
    </location>
</feature>
<dbReference type="InterPro" id="IPR001604">
    <property type="entry name" value="Endo_G_ENPP1-like_dom"/>
</dbReference>
<evidence type="ECO:0000256" key="2">
    <source>
        <dbReference type="ARBA" id="ARBA00023180"/>
    </source>
</evidence>
<dbReference type="Proteomes" id="UP000694865">
    <property type="component" value="Unplaced"/>
</dbReference>
<dbReference type="SMART" id="SM00892">
    <property type="entry name" value="Endonuclease_NS"/>
    <property type="match status" value="1"/>
</dbReference>
<reference evidence="7" key="1">
    <citation type="submission" date="2025-08" db="UniProtKB">
        <authorList>
            <consortium name="RefSeq"/>
        </authorList>
    </citation>
    <scope>IDENTIFICATION</scope>
    <source>
        <tissue evidence="7">Testes</tissue>
    </source>
</reference>
<dbReference type="InterPro" id="IPR017850">
    <property type="entry name" value="Alkaline_phosphatase_core_sf"/>
</dbReference>
<dbReference type="RefSeq" id="XP_006823611.1">
    <property type="nucleotide sequence ID" value="XM_006823548.1"/>
</dbReference>
<accession>A0ABM0MUC0</accession>
<dbReference type="SUPFAM" id="SSF53649">
    <property type="entry name" value="Alkaline phosphatase-like"/>
    <property type="match status" value="1"/>
</dbReference>
<evidence type="ECO:0000259" key="4">
    <source>
        <dbReference type="SMART" id="SM00477"/>
    </source>
</evidence>
<proteinExistence type="predicted"/>
<keyword evidence="3" id="KW-0472">Membrane</keyword>
<keyword evidence="1" id="KW-0378">Hydrolase</keyword>
<sequence length="663" mass="74725">MDEKRNIYNVIDMGGMPLEDTPKQVVLLFVFIGIGIGIGYAIGKKSEQSGPILDATDSPSTTYDSWLDAPCNDEEQPQCPTGYEKRPLLLLSLDGFRADYLLRGLTPNIEKLGRYSVLATQSPENRDGGEENRPSLITLYFDEPDHEGHDTGPYSDELNVVLQRVDKTVGDLMDGIVKAGLHNCMDVIVLADHGMAERSCDRVFFMGDYITTSEYYYRLGANARLEPKSNAKLKDPHDIVGAMQCEENHVTPYVKWELPKNWHYSNNLRIDNTVIVADNGWTISSNNDSNYQERYCSGGTHGYDNKGESMGALFLAHGPSFKQHQQIDTFLNIELYNLMTDILDIEPAPNNGTPGSLNHILRNPKVIDEPDKDDALTPIEYSFPQGTDYDDRINEDTSHCTCALQDVSKSIKDFDKQLDLTSTEIAKSLASNAPLGRPLVDHDTSHSVMIQRNYIVGYNNEFRMPMWVTYSVKKEEKRGNAEPIEDCTRPDVRIPDDKSADCDDYTMATADNITMSYLYQPDIWLAMEEKIKAWADKYNGVNVIAGPVFDYNYDSLQDNLEIIDENGIKYGAVVMPTHYFVVVLRCNGTTPIDSCADDYDSISFIISHTDGIKTCQKTDRYLQTQLANIKDVEVITKLRLVPNLPIIKSLHLKTRLTSDLWDD</sequence>
<organism evidence="6 7">
    <name type="scientific">Saccoglossus kowalevskii</name>
    <name type="common">Acorn worm</name>
    <dbReference type="NCBI Taxonomy" id="10224"/>
    <lineage>
        <taxon>Eukaryota</taxon>
        <taxon>Metazoa</taxon>
        <taxon>Hemichordata</taxon>
        <taxon>Enteropneusta</taxon>
        <taxon>Harrimaniidae</taxon>
        <taxon>Saccoglossus</taxon>
    </lineage>
</organism>
<dbReference type="Pfam" id="PF01223">
    <property type="entry name" value="Endonuclease_NS"/>
    <property type="match status" value="1"/>
</dbReference>
<dbReference type="PANTHER" id="PTHR10151:SF114">
    <property type="entry name" value="ECTONUCLEOTIDE PYROPHOSPHATASE_PHOSPHODIESTERASE C27A7.3"/>
    <property type="match status" value="1"/>
</dbReference>
<keyword evidence="2" id="KW-0325">Glycoprotein</keyword>
<keyword evidence="6" id="KW-1185">Reference proteome</keyword>
<dbReference type="InterPro" id="IPR020821">
    <property type="entry name" value="ENPP1-3/EXOG-like_nuc-like"/>
</dbReference>
<keyword evidence="3" id="KW-0812">Transmembrane</keyword>